<feature type="transmembrane region" description="Helical" evidence="10">
    <location>
        <begin position="212"/>
        <end position="234"/>
    </location>
</feature>
<dbReference type="InterPro" id="IPR003567">
    <property type="entry name" value="Cyt_c_biogenesis"/>
</dbReference>
<dbReference type="Pfam" id="PF01578">
    <property type="entry name" value="Cytochrom_C_asm"/>
    <property type="match status" value="1"/>
</dbReference>
<feature type="transmembrane region" description="Helical" evidence="10">
    <location>
        <begin position="277"/>
        <end position="295"/>
    </location>
</feature>
<feature type="transmembrane region" description="Helical" evidence="10">
    <location>
        <begin position="611"/>
        <end position="631"/>
    </location>
</feature>
<evidence type="ECO:0000259" key="12">
    <source>
        <dbReference type="Pfam" id="PF16327"/>
    </source>
</evidence>
<evidence type="ECO:0000256" key="1">
    <source>
        <dbReference type="ARBA" id="ARBA00004429"/>
    </source>
</evidence>
<feature type="transmembrane region" description="Helical" evidence="10">
    <location>
        <begin position="483"/>
        <end position="508"/>
    </location>
</feature>
<comment type="subcellular location">
    <subcellularLocation>
        <location evidence="1">Cell inner membrane</location>
        <topology evidence="1">Multi-pass membrane protein</topology>
    </subcellularLocation>
</comment>
<keyword evidence="13" id="KW-0456">Lyase</keyword>
<name>A0A838YC76_9NEIS</name>
<feature type="transmembrane region" description="Helical" evidence="10">
    <location>
        <begin position="128"/>
        <end position="147"/>
    </location>
</feature>
<comment type="similarity">
    <text evidence="2">Belongs to the CcmF/CycK/Ccl1/NrfE/CcsA family.</text>
</comment>
<evidence type="ECO:0000256" key="10">
    <source>
        <dbReference type="SAM" id="Phobius"/>
    </source>
</evidence>
<evidence type="ECO:0000256" key="8">
    <source>
        <dbReference type="ARBA" id="ARBA00023136"/>
    </source>
</evidence>
<dbReference type="GO" id="GO:0015232">
    <property type="term" value="F:heme transmembrane transporter activity"/>
    <property type="evidence" value="ECO:0007669"/>
    <property type="project" value="InterPro"/>
</dbReference>
<dbReference type="InterPro" id="IPR032523">
    <property type="entry name" value="CcmF_C"/>
</dbReference>
<evidence type="ECO:0000256" key="7">
    <source>
        <dbReference type="ARBA" id="ARBA00022989"/>
    </source>
</evidence>
<feature type="transmembrane region" description="Helical" evidence="10">
    <location>
        <begin position="355"/>
        <end position="377"/>
    </location>
</feature>
<evidence type="ECO:0000256" key="6">
    <source>
        <dbReference type="ARBA" id="ARBA00022748"/>
    </source>
</evidence>
<dbReference type="GO" id="GO:0017004">
    <property type="term" value="P:cytochrome complex assembly"/>
    <property type="evidence" value="ECO:0007669"/>
    <property type="project" value="UniProtKB-KW"/>
</dbReference>
<protein>
    <submittedName>
        <fullName evidence="13">Heme lyase CcmF/NrfE family subunit</fullName>
    </submittedName>
</protein>
<dbReference type="GO" id="GO:0020037">
    <property type="term" value="F:heme binding"/>
    <property type="evidence" value="ECO:0007669"/>
    <property type="project" value="InterPro"/>
</dbReference>
<dbReference type="PANTHER" id="PTHR43653">
    <property type="entry name" value="CYTOCHROME C ASSEMBLY PROTEIN-RELATED"/>
    <property type="match status" value="1"/>
</dbReference>
<comment type="function">
    <text evidence="9">Required for the biogenesis of c-type cytochromes. Possible subunit of a heme lyase.</text>
</comment>
<evidence type="ECO:0000256" key="3">
    <source>
        <dbReference type="ARBA" id="ARBA00022475"/>
    </source>
</evidence>
<keyword evidence="5 10" id="KW-0812">Transmembrane</keyword>
<evidence type="ECO:0000256" key="9">
    <source>
        <dbReference type="ARBA" id="ARBA00037230"/>
    </source>
</evidence>
<feature type="domain" description="Cytochrome c assembly protein" evidence="11">
    <location>
        <begin position="92"/>
        <end position="298"/>
    </location>
</feature>
<dbReference type="NCBIfam" id="NF007691">
    <property type="entry name" value="PRK10369.1"/>
    <property type="match status" value="1"/>
</dbReference>
<feature type="transmembrane region" description="Helical" evidence="10">
    <location>
        <begin position="44"/>
        <end position="65"/>
    </location>
</feature>
<dbReference type="Pfam" id="PF16327">
    <property type="entry name" value="CcmF_C"/>
    <property type="match status" value="1"/>
</dbReference>
<dbReference type="NCBIfam" id="TIGR00353">
    <property type="entry name" value="nrfE"/>
    <property type="match status" value="1"/>
</dbReference>
<dbReference type="AlphaFoldDB" id="A0A838YC76"/>
<dbReference type="EMBL" id="JACERN010000041">
    <property type="protein sequence ID" value="MBA4710139.1"/>
    <property type="molecule type" value="Genomic_DNA"/>
</dbReference>
<evidence type="ECO:0000259" key="11">
    <source>
        <dbReference type="Pfam" id="PF01578"/>
    </source>
</evidence>
<dbReference type="Proteomes" id="UP000545606">
    <property type="component" value="Unassembled WGS sequence"/>
</dbReference>
<feature type="transmembrane region" description="Helical" evidence="10">
    <location>
        <begin position="315"/>
        <end position="334"/>
    </location>
</feature>
<keyword evidence="14" id="KW-1185">Reference proteome</keyword>
<evidence type="ECO:0000313" key="14">
    <source>
        <dbReference type="Proteomes" id="UP000545606"/>
    </source>
</evidence>
<organism evidence="13 14">
    <name type="scientific">Aquitalea aquatica</name>
    <dbReference type="NCBI Taxonomy" id="3044273"/>
    <lineage>
        <taxon>Bacteria</taxon>
        <taxon>Pseudomonadati</taxon>
        <taxon>Pseudomonadota</taxon>
        <taxon>Betaproteobacteria</taxon>
        <taxon>Neisseriales</taxon>
        <taxon>Chromobacteriaceae</taxon>
        <taxon>Aquitalea</taxon>
    </lineage>
</organism>
<feature type="transmembrane region" description="Helical" evidence="10">
    <location>
        <begin position="423"/>
        <end position="445"/>
    </location>
</feature>
<keyword evidence="3" id="KW-1003">Cell membrane</keyword>
<reference evidence="13 14" key="1">
    <citation type="submission" date="2020-07" db="EMBL/GenBank/DDBJ databases">
        <title>Draft genome sequence of violacein-producing bacteria and related species.</title>
        <authorList>
            <person name="Wilson H.S."/>
            <person name="De Leon M.E."/>
        </authorList>
    </citation>
    <scope>NUCLEOTIDE SEQUENCE [LARGE SCALE GENOMIC DNA]</scope>
    <source>
        <strain evidence="13 14">HSC-21Su07</strain>
    </source>
</reference>
<feature type="transmembrane region" description="Helical" evidence="10">
    <location>
        <begin position="392"/>
        <end position="411"/>
    </location>
</feature>
<keyword evidence="4" id="KW-0997">Cell inner membrane</keyword>
<keyword evidence="8 10" id="KW-0472">Membrane</keyword>
<feature type="transmembrane region" description="Helical" evidence="10">
    <location>
        <begin position="180"/>
        <end position="200"/>
    </location>
</feature>
<evidence type="ECO:0000313" key="13">
    <source>
        <dbReference type="EMBL" id="MBA4710139.1"/>
    </source>
</evidence>
<feature type="transmembrane region" description="Helical" evidence="10">
    <location>
        <begin position="12"/>
        <end position="32"/>
    </location>
</feature>
<evidence type="ECO:0000256" key="2">
    <source>
        <dbReference type="ARBA" id="ARBA00009186"/>
    </source>
</evidence>
<dbReference type="PANTHER" id="PTHR43653:SF1">
    <property type="entry name" value="CYTOCHROME C-TYPE BIOGENESIS PROTEIN CCMF"/>
    <property type="match status" value="1"/>
</dbReference>
<comment type="caution">
    <text evidence="13">The sequence shown here is derived from an EMBL/GenBank/DDBJ whole genome shotgun (WGS) entry which is preliminary data.</text>
</comment>
<proteinExistence type="inferred from homology"/>
<evidence type="ECO:0000256" key="5">
    <source>
        <dbReference type="ARBA" id="ARBA00022692"/>
    </source>
</evidence>
<dbReference type="GO" id="GO:0016829">
    <property type="term" value="F:lyase activity"/>
    <property type="evidence" value="ECO:0007669"/>
    <property type="project" value="UniProtKB-KW"/>
</dbReference>
<dbReference type="InterPro" id="IPR002541">
    <property type="entry name" value="Cyt_c_assembly"/>
</dbReference>
<dbReference type="PRINTS" id="PR01410">
    <property type="entry name" value="CCBIOGENESIS"/>
</dbReference>
<feature type="transmembrane region" description="Helical" evidence="10">
    <location>
        <begin position="246"/>
        <end position="265"/>
    </location>
</feature>
<dbReference type="PRINTS" id="PR01411">
    <property type="entry name" value="CCMFBIOGNSIS"/>
</dbReference>
<keyword evidence="6" id="KW-0201">Cytochrome c-type biogenesis</keyword>
<gene>
    <name evidence="13" type="ORF">H2Z84_17350</name>
</gene>
<sequence>MPPFLPEFGLLLLLTGASCSLVMALLLFYAAHHRHALLLALARPLALLQWLAMSGSFACLLLLFAGNDFSVRYVAHNANTAMPLPYRLGAAWGGHEGSLQLWTLLLSLWTLVVAVCSRRLPAVTRAQILATMGLINAGFTLLLAASANPFARLEVIPVDGRELNPLLQDPGLIFHPPLLYMGYAGFAVVFAIAITGLLSGRIDAAWARWARPWTICAWMFLTAGIALGSLWAYYELGWGGWWFWDPVENASIMPWLLGTALLHSLAATEKRGVFKRWTVLLAILTFSFALIGAFLVRSGVLSSVHAFTSDPRRGLLILLLTALIIAASLLLYALRADRLHGDSQFAPLSREALLLANNILLCVATASVLLGTLYPLLLDALDLGKLSVGPPYFNQVLLPIFLPLLLCTGLGPQLRWKQQKLAALLPALGRILLCCGGLTLLWSGLFSPPSVLTVLGVFSALWIASSIVHALQQRLRGGKRLSMATAGMHLAHLGLAVTTAGIALSAAYSLETDTQLGIGQSVRLGDYQFSLLSVEQGLGPNYLTSTARIQVWQQGKPLRVLMPEKRRYQSQPDMPISEAAIAAGPFSHLYATLADPIDNGSWGVRLYYKPMVSWIWAGAALMALGGLLAAVDRRYRRAGTAS</sequence>
<dbReference type="InterPro" id="IPR003568">
    <property type="entry name" value="Cyt_c_biogenesis_CcmF"/>
</dbReference>
<accession>A0A838YC76</accession>
<keyword evidence="7 10" id="KW-1133">Transmembrane helix</keyword>
<feature type="domain" description="Cytochrome c-type biogenesis protein CcmF C-terminal" evidence="12">
    <location>
        <begin position="318"/>
        <end position="633"/>
    </location>
</feature>
<evidence type="ECO:0000256" key="4">
    <source>
        <dbReference type="ARBA" id="ARBA00022519"/>
    </source>
</evidence>
<feature type="transmembrane region" description="Helical" evidence="10">
    <location>
        <begin position="451"/>
        <end position="471"/>
    </location>
</feature>
<dbReference type="GO" id="GO:0005886">
    <property type="term" value="C:plasma membrane"/>
    <property type="evidence" value="ECO:0007669"/>
    <property type="project" value="UniProtKB-SubCell"/>
</dbReference>
<feature type="transmembrane region" description="Helical" evidence="10">
    <location>
        <begin position="99"/>
        <end position="116"/>
    </location>
</feature>